<organism evidence="2 3">
    <name type="scientific">Streptococcus equinus ATCC 9812</name>
    <dbReference type="NCBI Taxonomy" id="525379"/>
    <lineage>
        <taxon>Bacteria</taxon>
        <taxon>Bacillati</taxon>
        <taxon>Bacillota</taxon>
        <taxon>Bacilli</taxon>
        <taxon>Lactobacillales</taxon>
        <taxon>Streptococcaceae</taxon>
        <taxon>Streptococcus</taxon>
    </lineage>
</organism>
<comment type="caution">
    <text evidence="2">The sequence shown here is derived from an EMBL/GenBank/DDBJ whole genome shotgun (WGS) entry which is preliminary data.</text>
</comment>
<dbReference type="HOGENOM" id="CLU_041900_5_0_9"/>
<dbReference type="InterPro" id="IPR002560">
    <property type="entry name" value="Transposase_DDE"/>
</dbReference>
<dbReference type="Proteomes" id="UP000005699">
    <property type="component" value="Unassembled WGS sequence"/>
</dbReference>
<feature type="domain" description="Transposase IS204/IS1001/IS1096/IS1165 DDE" evidence="1">
    <location>
        <begin position="23"/>
        <end position="149"/>
    </location>
</feature>
<evidence type="ECO:0000313" key="2">
    <source>
        <dbReference type="EMBL" id="EFW89159.1"/>
    </source>
</evidence>
<reference evidence="2 3" key="1">
    <citation type="submission" date="2010-12" db="EMBL/GenBank/DDBJ databases">
        <authorList>
            <person name="Muzny D."/>
            <person name="Qin X."/>
            <person name="Deng J."/>
            <person name="Jiang H."/>
            <person name="Liu Y."/>
            <person name="Qu J."/>
            <person name="Song X.-Z."/>
            <person name="Zhang L."/>
            <person name="Thornton R."/>
            <person name="Coyle M."/>
            <person name="Francisco L."/>
            <person name="Jackson L."/>
            <person name="Javaid M."/>
            <person name="Korchina V."/>
            <person name="Kovar C."/>
            <person name="Mata R."/>
            <person name="Mathew T."/>
            <person name="Ngo R."/>
            <person name="Nguyen L."/>
            <person name="Nguyen N."/>
            <person name="Okwuonu G."/>
            <person name="Ongeri F."/>
            <person name="Pham C."/>
            <person name="Simmons D."/>
            <person name="Wilczek-Boney K."/>
            <person name="Hale W."/>
            <person name="Jakkamsetti A."/>
            <person name="Pham P."/>
            <person name="Ruth R."/>
            <person name="San Lucas F."/>
            <person name="Warren J."/>
            <person name="Zhang J."/>
            <person name="Zhao Z."/>
            <person name="Zhou C."/>
            <person name="Zhu D."/>
            <person name="Lee S."/>
            <person name="Bess C."/>
            <person name="Blankenburg K."/>
            <person name="Forbes L."/>
            <person name="Fu Q."/>
            <person name="Gubbala S."/>
            <person name="Hirani K."/>
            <person name="Jayaseelan J.C."/>
            <person name="Lara F."/>
            <person name="Munidasa M."/>
            <person name="Palculict T."/>
            <person name="Patil S."/>
            <person name="Pu L.-L."/>
            <person name="Saada N."/>
            <person name="Tang L."/>
            <person name="Weissenberger G."/>
            <person name="Zhu Y."/>
            <person name="Hemphill L."/>
            <person name="Shang Y."/>
            <person name="Youmans B."/>
            <person name="Ayvaz T."/>
            <person name="Ross M."/>
            <person name="Santibanez J."/>
            <person name="Aqrawi P."/>
            <person name="Gross S."/>
            <person name="Joshi V."/>
            <person name="Fowler G."/>
            <person name="Nazareth L."/>
            <person name="Reid J."/>
            <person name="Worley K."/>
            <person name="Petrosino J."/>
            <person name="Highlander S."/>
            <person name="Gibbs R."/>
        </authorList>
    </citation>
    <scope>NUCLEOTIDE SEQUENCE [LARGE SCALE GENOMIC DNA]</scope>
    <source>
        <strain evidence="2 3">ATCC 9812</strain>
    </source>
</reference>
<dbReference type="InterPro" id="IPR047951">
    <property type="entry name" value="Transpos_ISL3"/>
</dbReference>
<dbReference type="eggNOG" id="COG3464">
    <property type="taxonomic scope" value="Bacteria"/>
</dbReference>
<dbReference type="EMBL" id="AEVB01000019">
    <property type="protein sequence ID" value="EFW89159.1"/>
    <property type="molecule type" value="Genomic_DNA"/>
</dbReference>
<dbReference type="PANTHER" id="PTHR33498:SF1">
    <property type="entry name" value="TRANSPOSASE FOR INSERTION SEQUENCE ELEMENT IS1557"/>
    <property type="match status" value="1"/>
</dbReference>
<gene>
    <name evidence="2" type="ORF">HMPREF0819_0608</name>
</gene>
<dbReference type="Pfam" id="PF01610">
    <property type="entry name" value="DDE_Tnp_ISL3"/>
    <property type="match status" value="1"/>
</dbReference>
<dbReference type="AlphaFoldDB" id="E8JNN5"/>
<dbReference type="PANTHER" id="PTHR33498">
    <property type="entry name" value="TRANSPOSASE FOR INSERTION SEQUENCE ELEMENT IS1557"/>
    <property type="match status" value="1"/>
</dbReference>
<accession>E8JNN5</accession>
<name>E8JNN5_STREI</name>
<proteinExistence type="predicted"/>
<protein>
    <recommendedName>
        <fullName evidence="1">Transposase IS204/IS1001/IS1096/IS1165 DDE domain-containing protein</fullName>
    </recommendedName>
</protein>
<evidence type="ECO:0000313" key="3">
    <source>
        <dbReference type="Proteomes" id="UP000005699"/>
    </source>
</evidence>
<evidence type="ECO:0000259" key="1">
    <source>
        <dbReference type="Pfam" id="PF01610"/>
    </source>
</evidence>
<sequence>MKTFDDKSLPYRAMKNHWKILPKDSRKLSQNSFYSRTFRQTLTPREIIGKTLAYSDELRYYYDLYQLLLFHFQEKRTSEFFALIEDNLDVVNDSFKTVFKTFKKYQTYITNALIYPYSNAKLEATNKLIKDIKRKAFGFRNFDNYKKRIFIALNMQKEKTHFVSSRA</sequence>